<dbReference type="PANTHER" id="PTHR11851">
    <property type="entry name" value="METALLOPROTEASE"/>
    <property type="match status" value="1"/>
</dbReference>
<organism evidence="14 15">
    <name type="scientific">Pichia kluyveri</name>
    <name type="common">Yeast</name>
    <dbReference type="NCBI Taxonomy" id="36015"/>
    <lineage>
        <taxon>Eukaryota</taxon>
        <taxon>Fungi</taxon>
        <taxon>Dikarya</taxon>
        <taxon>Ascomycota</taxon>
        <taxon>Saccharomycotina</taxon>
        <taxon>Pichiomycetes</taxon>
        <taxon>Pichiales</taxon>
        <taxon>Pichiaceae</taxon>
        <taxon>Pichia</taxon>
    </lineage>
</organism>
<dbReference type="InterPro" id="IPR011765">
    <property type="entry name" value="Pept_M16_N"/>
</dbReference>
<evidence type="ECO:0000256" key="8">
    <source>
        <dbReference type="ARBA" id="ARBA00023136"/>
    </source>
</evidence>
<sequence>MFSSARHFSSAAARAVSVKTVPVAVESVSSLKVVVKNAGSKSASAGLAHLLSTSAFLDTTEKSGLRLKREAELLGGEYSAEVTRDALVLKATFLKESLPFFVNSLASTLSDAAYKPHELNEIAGPYASQVYATESANPEFKALEELHAVSYRSGLGLPLYYDGSKSYTNEDIKTLAKEAFLSENVEIIGENVNAADLEKIVSESKFASLPKGNDVIAQKQPTYTGAESRIRQAGKTSAVIGLPVEDASAYELVAAGLISSVPESFSATVDSKVLSYEGSNLFYFSVTSPNASEVSTIISAAAKALKSTDFSKYSKLASLLAGKEVAAKSVSVPADFNLVVVGDVDAVPLKSEL</sequence>
<evidence type="ECO:0000256" key="11">
    <source>
        <dbReference type="ARBA" id="ARBA00041372"/>
    </source>
</evidence>
<name>A0AAV5RCG9_PICKL</name>
<dbReference type="InterPro" id="IPR050361">
    <property type="entry name" value="MPP/UQCRC_Complex"/>
</dbReference>
<evidence type="ECO:0000256" key="2">
    <source>
        <dbReference type="ARBA" id="ARBA00022448"/>
    </source>
</evidence>
<evidence type="ECO:0000256" key="4">
    <source>
        <dbReference type="ARBA" id="ARBA00022792"/>
    </source>
</evidence>
<dbReference type="Proteomes" id="UP001378960">
    <property type="component" value="Unassembled WGS sequence"/>
</dbReference>
<reference evidence="14 15" key="1">
    <citation type="journal article" date="2023" name="Elife">
        <title>Identification of key yeast species and microbe-microbe interactions impacting larval growth of Drosophila in the wild.</title>
        <authorList>
            <person name="Mure A."/>
            <person name="Sugiura Y."/>
            <person name="Maeda R."/>
            <person name="Honda K."/>
            <person name="Sakurai N."/>
            <person name="Takahashi Y."/>
            <person name="Watada M."/>
            <person name="Katoh T."/>
            <person name="Gotoh A."/>
            <person name="Gotoh Y."/>
            <person name="Taniguchi I."/>
            <person name="Nakamura K."/>
            <person name="Hayashi T."/>
            <person name="Katayama T."/>
            <person name="Uemura T."/>
            <person name="Hattori Y."/>
        </authorList>
    </citation>
    <scope>NUCLEOTIDE SEQUENCE [LARGE SCALE GENOMIC DNA]</scope>
    <source>
        <strain evidence="14 15">PK-24</strain>
    </source>
</reference>
<dbReference type="SUPFAM" id="SSF63411">
    <property type="entry name" value="LuxS/MPP-like metallohydrolase"/>
    <property type="match status" value="2"/>
</dbReference>
<dbReference type="Gene3D" id="3.30.830.10">
    <property type="entry name" value="Metalloenzyme, LuxS/M16 peptidase-like"/>
    <property type="match status" value="2"/>
</dbReference>
<evidence type="ECO:0000256" key="3">
    <source>
        <dbReference type="ARBA" id="ARBA00022660"/>
    </source>
</evidence>
<dbReference type="Pfam" id="PF00675">
    <property type="entry name" value="Peptidase_M16"/>
    <property type="match status" value="1"/>
</dbReference>
<keyword evidence="4" id="KW-0999">Mitochondrion inner membrane</keyword>
<accession>A0AAV5RCG9</accession>
<proteinExistence type="inferred from homology"/>
<keyword evidence="7" id="KW-0496">Mitochondrion</keyword>
<keyword evidence="3" id="KW-0679">Respiratory chain</keyword>
<evidence type="ECO:0000256" key="5">
    <source>
        <dbReference type="ARBA" id="ARBA00022946"/>
    </source>
</evidence>
<comment type="subcellular location">
    <subcellularLocation>
        <location evidence="1">Mitochondrion inner membrane</location>
        <topology evidence="1">Peripheral membrane protein</topology>
        <orientation evidence="1">Matrix side</orientation>
    </subcellularLocation>
</comment>
<evidence type="ECO:0000256" key="9">
    <source>
        <dbReference type="ARBA" id="ARBA00038146"/>
    </source>
</evidence>
<protein>
    <recommendedName>
        <fullName evidence="10">Cytochrome b-c1 complex subunit 2, mitochondrial</fullName>
    </recommendedName>
    <alternativeName>
        <fullName evidence="12">Complex III subunit 2</fullName>
    </alternativeName>
    <alternativeName>
        <fullName evidence="11">Core protein II</fullName>
    </alternativeName>
</protein>
<evidence type="ECO:0000313" key="15">
    <source>
        <dbReference type="Proteomes" id="UP001378960"/>
    </source>
</evidence>
<dbReference type="InterPro" id="IPR011249">
    <property type="entry name" value="Metalloenz_LuxS/M16"/>
</dbReference>
<keyword evidence="5" id="KW-0809">Transit peptide</keyword>
<gene>
    <name evidence="14" type="ORF">DAPK24_054610</name>
</gene>
<evidence type="ECO:0000256" key="7">
    <source>
        <dbReference type="ARBA" id="ARBA00023128"/>
    </source>
</evidence>
<dbReference type="GO" id="GO:0005743">
    <property type="term" value="C:mitochondrial inner membrane"/>
    <property type="evidence" value="ECO:0007669"/>
    <property type="project" value="UniProtKB-SubCell"/>
</dbReference>
<evidence type="ECO:0000259" key="13">
    <source>
        <dbReference type="Pfam" id="PF00675"/>
    </source>
</evidence>
<keyword evidence="2" id="KW-0813">Transport</keyword>
<dbReference type="EMBL" id="BTGB01000009">
    <property type="protein sequence ID" value="GMM48863.1"/>
    <property type="molecule type" value="Genomic_DNA"/>
</dbReference>
<feature type="domain" description="Peptidase M16 N-terminal" evidence="13">
    <location>
        <begin position="27"/>
        <end position="161"/>
    </location>
</feature>
<dbReference type="GO" id="GO:0046872">
    <property type="term" value="F:metal ion binding"/>
    <property type="evidence" value="ECO:0007669"/>
    <property type="project" value="InterPro"/>
</dbReference>
<keyword evidence="8" id="KW-0472">Membrane</keyword>
<keyword evidence="6" id="KW-0249">Electron transport</keyword>
<comment type="caution">
    <text evidence="14">The sequence shown here is derived from an EMBL/GenBank/DDBJ whole genome shotgun (WGS) entry which is preliminary data.</text>
</comment>
<dbReference type="AlphaFoldDB" id="A0AAV5RCG9"/>
<evidence type="ECO:0000256" key="12">
    <source>
        <dbReference type="ARBA" id="ARBA00041778"/>
    </source>
</evidence>
<keyword evidence="15" id="KW-1185">Reference proteome</keyword>
<evidence type="ECO:0000256" key="1">
    <source>
        <dbReference type="ARBA" id="ARBA00004443"/>
    </source>
</evidence>
<comment type="similarity">
    <text evidence="9">Belongs to the peptidase M16 family. UQCRC2/QCR2 subfamily.</text>
</comment>
<evidence type="ECO:0000256" key="10">
    <source>
        <dbReference type="ARBA" id="ARBA00040751"/>
    </source>
</evidence>
<evidence type="ECO:0000256" key="6">
    <source>
        <dbReference type="ARBA" id="ARBA00022982"/>
    </source>
</evidence>
<evidence type="ECO:0000313" key="14">
    <source>
        <dbReference type="EMBL" id="GMM48863.1"/>
    </source>
</evidence>
<dbReference type="PANTHER" id="PTHR11851:SF209">
    <property type="entry name" value="CYTOCHROME B-C1 COMPLEX SUBUNIT 2, MITOCHONDRIAL"/>
    <property type="match status" value="1"/>
</dbReference>